<dbReference type="RefSeq" id="WP_221248996.1">
    <property type="nucleotide sequence ID" value="NZ_AP024355.1"/>
</dbReference>
<dbReference type="InterPro" id="IPR023393">
    <property type="entry name" value="START-like_dom_sf"/>
</dbReference>
<reference evidence="1 2" key="2">
    <citation type="journal article" date="2021" name="Int. J. Syst. Evol. Microbiol.">
        <title>Isolation and Polyphasic Characterization of Desulfuromonas versatilis sp. Nov., an Electrogenic Bacteria Capable of Versatile Metabolism Isolated from a Graphene Oxide-Reducing Enrichment Culture.</title>
        <authorList>
            <person name="Xie L."/>
            <person name="Yoshida N."/>
            <person name="Ishii S."/>
            <person name="Meng L."/>
        </authorList>
    </citation>
    <scope>NUCLEOTIDE SEQUENCE [LARGE SCALE GENOMIC DNA]</scope>
    <source>
        <strain evidence="1 2">NIT-T3</strain>
    </source>
</reference>
<sequence>MRLYTLQYRQVFPISRETAWEFFSDPANLARITPPWLNLSVTSPLPAEMYPGMLITYRLRPVPGVAVSWVTEITQARKPEFFVDEQRFGPYRFWHHQHDFRPVADGVEMEDLVHYALGFGPLGQVVNRLLVAPRLAEIFRYRRMVLDRRFGSGSHSPKFS</sequence>
<name>A0ABM8HUC5_9BACT</name>
<evidence type="ECO:0000313" key="2">
    <source>
        <dbReference type="Proteomes" id="UP001319827"/>
    </source>
</evidence>
<dbReference type="SUPFAM" id="SSF55961">
    <property type="entry name" value="Bet v1-like"/>
    <property type="match status" value="1"/>
</dbReference>
<keyword evidence="2" id="KW-1185">Reference proteome</keyword>
<proteinExistence type="predicted"/>
<dbReference type="CDD" id="cd07820">
    <property type="entry name" value="SRPBCC_3"/>
    <property type="match status" value="1"/>
</dbReference>
<dbReference type="Gene3D" id="3.30.530.20">
    <property type="match status" value="1"/>
</dbReference>
<reference evidence="1 2" key="1">
    <citation type="journal article" date="2016" name="C (Basel)">
        <title>Selective Growth of and Electricity Production by Marine Exoelectrogenic Bacteria in Self-Aggregated Hydrogel of Microbially Reduced Graphene Oxide.</title>
        <authorList>
            <person name="Yoshida N."/>
            <person name="Goto Y."/>
            <person name="Miyata Y."/>
        </authorList>
    </citation>
    <scope>NUCLEOTIDE SEQUENCE [LARGE SCALE GENOMIC DNA]</scope>
    <source>
        <strain evidence="1 2">NIT-T3</strain>
    </source>
</reference>
<dbReference type="Proteomes" id="UP001319827">
    <property type="component" value="Chromosome"/>
</dbReference>
<dbReference type="EMBL" id="AP024355">
    <property type="protein sequence ID" value="BCR05578.1"/>
    <property type="molecule type" value="Genomic_DNA"/>
</dbReference>
<accession>A0ABM8HUC5</accession>
<protein>
    <submittedName>
        <fullName evidence="1">SRPBCC domain-containing protein</fullName>
    </submittedName>
</protein>
<gene>
    <name evidence="1" type="ORF">DESUT3_26470</name>
</gene>
<organism evidence="1 2">
    <name type="scientific">Desulfuromonas versatilis</name>
    <dbReference type="NCBI Taxonomy" id="2802975"/>
    <lineage>
        <taxon>Bacteria</taxon>
        <taxon>Pseudomonadati</taxon>
        <taxon>Thermodesulfobacteriota</taxon>
        <taxon>Desulfuromonadia</taxon>
        <taxon>Desulfuromonadales</taxon>
        <taxon>Desulfuromonadaceae</taxon>
        <taxon>Desulfuromonas</taxon>
    </lineage>
</organism>
<evidence type="ECO:0000313" key="1">
    <source>
        <dbReference type="EMBL" id="BCR05578.1"/>
    </source>
</evidence>